<dbReference type="EnsemblPlants" id="ORUFI06G29620.1">
    <property type="protein sequence ID" value="ORUFI06G29620.1"/>
    <property type="gene ID" value="ORUFI06G29620"/>
</dbReference>
<evidence type="ECO:0000256" key="5">
    <source>
        <dbReference type="ARBA" id="ARBA00023136"/>
    </source>
</evidence>
<dbReference type="InterPro" id="IPR007749">
    <property type="entry name" value="DUF677"/>
</dbReference>
<accession>A0A0E0Q2R0</accession>
<name>A0A0E0Q2R0_ORYRU</name>
<keyword evidence="9" id="KW-1185">Reference proteome</keyword>
<dbReference type="HOGENOM" id="CLU_036033_0_0_1"/>
<dbReference type="GO" id="GO:0016020">
    <property type="term" value="C:membrane"/>
    <property type="evidence" value="ECO:0007669"/>
    <property type="project" value="UniProtKB-SubCell"/>
</dbReference>
<dbReference type="Proteomes" id="UP000008022">
    <property type="component" value="Unassembled WGS sequence"/>
</dbReference>
<evidence type="ECO:0000256" key="2">
    <source>
        <dbReference type="ARBA" id="ARBA00009074"/>
    </source>
</evidence>
<dbReference type="PANTHER" id="PTHR31113:SF20">
    <property type="entry name" value="UPF0496 PROTEIN 2-RELATED"/>
    <property type="match status" value="1"/>
</dbReference>
<protein>
    <submittedName>
        <fullName evidence="8">Uncharacterized protein</fullName>
    </submittedName>
</protein>
<reference evidence="8" key="2">
    <citation type="submission" date="2015-06" db="UniProtKB">
        <authorList>
            <consortium name="EnsemblPlants"/>
        </authorList>
    </citation>
    <scope>IDENTIFICATION</scope>
</reference>
<evidence type="ECO:0000256" key="1">
    <source>
        <dbReference type="ARBA" id="ARBA00004370"/>
    </source>
</evidence>
<dbReference type="PANTHER" id="PTHR31113">
    <property type="entry name" value="UPF0496 PROTEIN 3-RELATED"/>
    <property type="match status" value="1"/>
</dbReference>
<keyword evidence="4 7" id="KW-1133">Transmembrane helix</keyword>
<dbReference type="AlphaFoldDB" id="A0A0E0Q2R0"/>
<evidence type="ECO:0000313" key="9">
    <source>
        <dbReference type="Proteomes" id="UP000008022"/>
    </source>
</evidence>
<dbReference type="STRING" id="4529.A0A0E0Q2R0"/>
<sequence>MRSSSSPSLAKSIFSLGTQGAMIERSNSTPSATPARPPLAVDEEYNQAFRSKSFLDLWSHAHHHLTHTFSSFKLSTSTPCAGRGGAREDDFLHAGGDGGAADDSEQSCSYTVLDDFVLEPSPESLARGARLQQRRRRRPRRHRVETLLIEYFDVTEEACEACSALLAAIGAARRHHLTLRRLLLRLDGGDDDDAKDALARHVRLDNPLSPGSLSEFHDVHARLSEFHDVHARCSPLASRLAAAQRRLRRLARALRIARGTAAAALVGACAAAIVAAVVLAAHALVGIGVAAAAFGATPAGAARWWGRRAAEKVSSRHYARAGATLDAAARGAYIVGRDLDTVSRMVRRAHDELEHGRDVARIAMRGHGERPLLQEVAREEEECEEDLRAQLAELEEHVCLCLITINRTRRLVAHEMARGLPPPSPATVTTTSEERLTSS</sequence>
<feature type="region of interest" description="Disordered" evidence="6">
    <location>
        <begin position="416"/>
        <end position="439"/>
    </location>
</feature>
<evidence type="ECO:0000313" key="8">
    <source>
        <dbReference type="EnsemblPlants" id="ORUFI06G29620.1"/>
    </source>
</evidence>
<organism evidence="8 9">
    <name type="scientific">Oryza rufipogon</name>
    <name type="common">Brownbeard rice</name>
    <name type="synonym">Asian wild rice</name>
    <dbReference type="NCBI Taxonomy" id="4529"/>
    <lineage>
        <taxon>Eukaryota</taxon>
        <taxon>Viridiplantae</taxon>
        <taxon>Streptophyta</taxon>
        <taxon>Embryophyta</taxon>
        <taxon>Tracheophyta</taxon>
        <taxon>Spermatophyta</taxon>
        <taxon>Magnoliopsida</taxon>
        <taxon>Liliopsida</taxon>
        <taxon>Poales</taxon>
        <taxon>Poaceae</taxon>
        <taxon>BOP clade</taxon>
        <taxon>Oryzoideae</taxon>
        <taxon>Oryzeae</taxon>
        <taxon>Oryzinae</taxon>
        <taxon>Oryza</taxon>
    </lineage>
</organism>
<reference evidence="9" key="1">
    <citation type="submission" date="2013-06" db="EMBL/GenBank/DDBJ databases">
        <authorList>
            <person name="Zhao Q."/>
        </authorList>
    </citation>
    <scope>NUCLEOTIDE SEQUENCE</scope>
    <source>
        <strain evidence="9">cv. W1943</strain>
    </source>
</reference>
<comment type="subcellular location">
    <subcellularLocation>
        <location evidence="1">Membrane</location>
    </subcellularLocation>
</comment>
<evidence type="ECO:0000256" key="6">
    <source>
        <dbReference type="SAM" id="MobiDB-lite"/>
    </source>
</evidence>
<proteinExistence type="inferred from homology"/>
<evidence type="ECO:0000256" key="7">
    <source>
        <dbReference type="SAM" id="Phobius"/>
    </source>
</evidence>
<keyword evidence="5 7" id="KW-0472">Membrane</keyword>
<feature type="transmembrane region" description="Helical" evidence="7">
    <location>
        <begin position="284"/>
        <end position="306"/>
    </location>
</feature>
<dbReference type="Pfam" id="PF05055">
    <property type="entry name" value="DUF677"/>
    <property type="match status" value="1"/>
</dbReference>
<evidence type="ECO:0000256" key="3">
    <source>
        <dbReference type="ARBA" id="ARBA00022692"/>
    </source>
</evidence>
<comment type="similarity">
    <text evidence="2">Belongs to the UPF0496 family.</text>
</comment>
<dbReference type="OMA" id="IAMRGHG"/>
<dbReference type="Gramene" id="ORUFI06G29620.1">
    <property type="protein sequence ID" value="ORUFI06G29620.1"/>
    <property type="gene ID" value="ORUFI06G29620"/>
</dbReference>
<keyword evidence="3 7" id="KW-0812">Transmembrane</keyword>
<feature type="transmembrane region" description="Helical" evidence="7">
    <location>
        <begin position="256"/>
        <end position="278"/>
    </location>
</feature>
<evidence type="ECO:0000256" key="4">
    <source>
        <dbReference type="ARBA" id="ARBA00022989"/>
    </source>
</evidence>
<dbReference type="eggNOG" id="ENOG502QVA7">
    <property type="taxonomic scope" value="Eukaryota"/>
</dbReference>